<reference evidence="3" key="1">
    <citation type="journal article" date="2015" name="Proc. Natl. Acad. Sci. U.S.A.">
        <title>Genome sequencing of adzuki bean (Vigna angularis) provides insight into high starch and low fat accumulation and domestication.</title>
        <authorList>
            <person name="Yang K."/>
            <person name="Tian Z."/>
            <person name="Chen C."/>
            <person name="Luo L."/>
            <person name="Zhao B."/>
            <person name="Wang Z."/>
            <person name="Yu L."/>
            <person name="Li Y."/>
            <person name="Sun Y."/>
            <person name="Li W."/>
            <person name="Chen Y."/>
            <person name="Li Y."/>
            <person name="Zhang Y."/>
            <person name="Ai D."/>
            <person name="Zhao J."/>
            <person name="Shang C."/>
            <person name="Ma Y."/>
            <person name="Wu B."/>
            <person name="Wang M."/>
            <person name="Gao L."/>
            <person name="Sun D."/>
            <person name="Zhang P."/>
            <person name="Guo F."/>
            <person name="Wang W."/>
            <person name="Li Y."/>
            <person name="Wang J."/>
            <person name="Varshney R.K."/>
            <person name="Wang J."/>
            <person name="Ling H.Q."/>
            <person name="Wan P."/>
        </authorList>
    </citation>
    <scope>NUCLEOTIDE SEQUENCE</scope>
    <source>
        <strain evidence="3">cv. Jingnong 6</strain>
    </source>
</reference>
<dbReference type="GO" id="GO:0033962">
    <property type="term" value="P:P-body assembly"/>
    <property type="evidence" value="ECO:0007669"/>
    <property type="project" value="TreeGrafter"/>
</dbReference>
<accession>A0A0L9URH5</accession>
<dbReference type="PANTHER" id="PTHR13586:SF23">
    <property type="entry name" value="DECAPPING 5-LIKE PROTEIN-RELATED"/>
    <property type="match status" value="1"/>
</dbReference>
<feature type="domain" description="Lsm14-like N-terminal" evidence="1">
    <location>
        <begin position="15"/>
        <end position="68"/>
    </location>
</feature>
<dbReference type="GO" id="GO:0003729">
    <property type="term" value="F:mRNA binding"/>
    <property type="evidence" value="ECO:0007669"/>
    <property type="project" value="TreeGrafter"/>
</dbReference>
<dbReference type="InterPro" id="IPR025609">
    <property type="entry name" value="Lsm14-like_N"/>
</dbReference>
<dbReference type="InterPro" id="IPR010920">
    <property type="entry name" value="LSM_dom_sf"/>
</dbReference>
<dbReference type="GO" id="GO:0034063">
    <property type="term" value="P:stress granule assembly"/>
    <property type="evidence" value="ECO:0007669"/>
    <property type="project" value="TreeGrafter"/>
</dbReference>
<dbReference type="SMART" id="SM01271">
    <property type="entry name" value="LSM14"/>
    <property type="match status" value="1"/>
</dbReference>
<name>A0A0L9URH5_PHAAN</name>
<evidence type="ECO:0000313" key="2">
    <source>
        <dbReference type="EMBL" id="KOM45363.1"/>
    </source>
</evidence>
<sequence length="76" mass="8180">MASEFGANGPSTSPSNSAESFIGCFISLISKCEIRYEGVLYLLDVQDSTIGLKNAVFCLCNFDVQSFVFPTLDLTG</sequence>
<dbReference type="Gramene" id="KOM45363">
    <property type="protein sequence ID" value="KOM45363"/>
    <property type="gene ID" value="LR48_Vigan06g066900"/>
</dbReference>
<dbReference type="GO" id="GO:0000932">
    <property type="term" value="C:P-body"/>
    <property type="evidence" value="ECO:0007669"/>
    <property type="project" value="TreeGrafter"/>
</dbReference>
<dbReference type="EMBL" id="CM003376">
    <property type="protein sequence ID" value="KOM45363.1"/>
    <property type="molecule type" value="Genomic_DNA"/>
</dbReference>
<evidence type="ECO:0000313" key="3">
    <source>
        <dbReference type="Proteomes" id="UP000053144"/>
    </source>
</evidence>
<protein>
    <recommendedName>
        <fullName evidence="1">Lsm14-like N-terminal domain-containing protein</fullName>
    </recommendedName>
</protein>
<proteinExistence type="predicted"/>
<dbReference type="SUPFAM" id="SSF50182">
    <property type="entry name" value="Sm-like ribonucleoproteins"/>
    <property type="match status" value="1"/>
</dbReference>
<dbReference type="AlphaFoldDB" id="A0A0L9URH5"/>
<organism evidence="2 3">
    <name type="scientific">Phaseolus angularis</name>
    <name type="common">Azuki bean</name>
    <name type="synonym">Vigna angularis</name>
    <dbReference type="NCBI Taxonomy" id="3914"/>
    <lineage>
        <taxon>Eukaryota</taxon>
        <taxon>Viridiplantae</taxon>
        <taxon>Streptophyta</taxon>
        <taxon>Embryophyta</taxon>
        <taxon>Tracheophyta</taxon>
        <taxon>Spermatophyta</taxon>
        <taxon>Magnoliopsida</taxon>
        <taxon>eudicotyledons</taxon>
        <taxon>Gunneridae</taxon>
        <taxon>Pentapetalae</taxon>
        <taxon>rosids</taxon>
        <taxon>fabids</taxon>
        <taxon>Fabales</taxon>
        <taxon>Fabaceae</taxon>
        <taxon>Papilionoideae</taxon>
        <taxon>50 kb inversion clade</taxon>
        <taxon>NPAAA clade</taxon>
        <taxon>indigoferoid/millettioid clade</taxon>
        <taxon>Phaseoleae</taxon>
        <taxon>Vigna</taxon>
    </lineage>
</organism>
<dbReference type="PANTHER" id="PTHR13586">
    <property type="entry name" value="SCD6 PROTEIN-RELATED"/>
    <property type="match status" value="1"/>
</dbReference>
<dbReference type="Proteomes" id="UP000053144">
    <property type="component" value="Chromosome 6"/>
</dbReference>
<dbReference type="Gene3D" id="2.30.30.100">
    <property type="match status" value="1"/>
</dbReference>
<dbReference type="Pfam" id="PF12701">
    <property type="entry name" value="LSM14"/>
    <property type="match status" value="1"/>
</dbReference>
<gene>
    <name evidence="2" type="ORF">LR48_Vigan06g066900</name>
</gene>
<evidence type="ECO:0000259" key="1">
    <source>
        <dbReference type="SMART" id="SM01271"/>
    </source>
</evidence>
<dbReference type="STRING" id="3914.A0A0L9URH5"/>